<dbReference type="PANTHER" id="PTHR37955">
    <property type="entry name" value="TELLURITE RESISTANCE PROTEIN TEHA"/>
    <property type="match status" value="1"/>
</dbReference>
<organism evidence="6 7">
    <name type="scientific">Sutterella parvirubra YIT 11816</name>
    <dbReference type="NCBI Taxonomy" id="762967"/>
    <lineage>
        <taxon>Bacteria</taxon>
        <taxon>Pseudomonadati</taxon>
        <taxon>Pseudomonadota</taxon>
        <taxon>Betaproteobacteria</taxon>
        <taxon>Burkholderiales</taxon>
        <taxon>Sutterellaceae</taxon>
        <taxon>Sutterella</taxon>
    </lineage>
</organism>
<dbReference type="EMBL" id="AFBQ01000229">
    <property type="protein sequence ID" value="EHY31075.1"/>
    <property type="molecule type" value="Genomic_DNA"/>
</dbReference>
<dbReference type="GO" id="GO:0005886">
    <property type="term" value="C:plasma membrane"/>
    <property type="evidence" value="ECO:0007669"/>
    <property type="project" value="TreeGrafter"/>
</dbReference>
<evidence type="ECO:0000313" key="6">
    <source>
        <dbReference type="EMBL" id="EHY31075.1"/>
    </source>
</evidence>
<feature type="transmembrane region" description="Helical" evidence="5">
    <location>
        <begin position="219"/>
        <end position="240"/>
    </location>
</feature>
<feature type="transmembrane region" description="Helical" evidence="5">
    <location>
        <begin position="73"/>
        <end position="94"/>
    </location>
</feature>
<evidence type="ECO:0000313" key="7">
    <source>
        <dbReference type="Proteomes" id="UP000004956"/>
    </source>
</evidence>
<evidence type="ECO:0000256" key="2">
    <source>
        <dbReference type="ARBA" id="ARBA00022692"/>
    </source>
</evidence>
<reference evidence="6 7" key="1">
    <citation type="submission" date="2011-11" db="EMBL/GenBank/DDBJ databases">
        <authorList>
            <person name="Weinstock G."/>
            <person name="Sodergren E."/>
            <person name="Clifton S."/>
            <person name="Fulton L."/>
            <person name="Fulton B."/>
            <person name="Courtney L."/>
            <person name="Fronick C."/>
            <person name="Harrison M."/>
            <person name="Strong C."/>
            <person name="Farmer C."/>
            <person name="Delahaunty K."/>
            <person name="Markovic C."/>
            <person name="Hall O."/>
            <person name="Minx P."/>
            <person name="Tomlinson C."/>
            <person name="Mitreva M."/>
            <person name="Hou S."/>
            <person name="Chen J."/>
            <person name="Wollam A."/>
            <person name="Pepin K.H."/>
            <person name="Johnson M."/>
            <person name="Bhonagiri V."/>
            <person name="Zhang X."/>
            <person name="Suruliraj S."/>
            <person name="Warren W."/>
            <person name="Chinwalla A."/>
            <person name="Mardis E.R."/>
            <person name="Wilson R.K."/>
        </authorList>
    </citation>
    <scope>NUCLEOTIDE SEQUENCE [LARGE SCALE GENOMIC DNA]</scope>
    <source>
        <strain evidence="6 7">YIT 11816</strain>
    </source>
</reference>
<evidence type="ECO:0000256" key="4">
    <source>
        <dbReference type="ARBA" id="ARBA00023136"/>
    </source>
</evidence>
<evidence type="ECO:0000256" key="1">
    <source>
        <dbReference type="ARBA" id="ARBA00004141"/>
    </source>
</evidence>
<dbReference type="InterPro" id="IPR004695">
    <property type="entry name" value="SLAC1/Mae1/Ssu1/TehA"/>
</dbReference>
<dbReference type="InterPro" id="IPR038665">
    <property type="entry name" value="Voltage-dep_anion_channel_sf"/>
</dbReference>
<dbReference type="RefSeq" id="WP_008542566.1">
    <property type="nucleotide sequence ID" value="NZ_JH604982.1"/>
</dbReference>
<feature type="transmembrane region" description="Helical" evidence="5">
    <location>
        <begin position="289"/>
        <end position="308"/>
    </location>
</feature>
<sequence>MFRKLHFKFRGLPTPMAGLALGVASLGWCMENALPLHGFGQLTGAVIASCLLMLLVVRFAFHADTLVNDLRHPVAGSIVPTFAMAVMVISRALHDFVPNFSVVLWCLAVAAHLVALVAFIIYRSREAVMGNMVPSWFIPPVGIIVADVSFPGTPALEWLADGLLVIGMSAYAVMLPMMIYRFIFHPEVPNAAKPTIAIMAAPASLSLAGYLTVVEEPSLLLVAILLGIALLMTLAIYFCFWKLLRLQFSPGYAAFTFPMAIGATALYKVSNLVNSIPGGQEYAMQLRIMAHVELIIAALVISYVFVLYMKNLKVFMSVEMPARTVSQQPQP</sequence>
<name>H3KFM8_9BURK</name>
<feature type="transmembrane region" description="Helical" evidence="5">
    <location>
        <begin position="162"/>
        <end position="183"/>
    </location>
</feature>
<dbReference type="Proteomes" id="UP000004956">
    <property type="component" value="Unassembled WGS sequence"/>
</dbReference>
<feature type="transmembrane region" description="Helical" evidence="5">
    <location>
        <begin position="133"/>
        <end position="150"/>
    </location>
</feature>
<gene>
    <name evidence="6" type="ORF">HMPREF9440_01547</name>
</gene>
<feature type="transmembrane region" description="Helical" evidence="5">
    <location>
        <begin position="100"/>
        <end position="121"/>
    </location>
</feature>
<keyword evidence="7" id="KW-1185">Reference proteome</keyword>
<dbReference type="GO" id="GO:0046583">
    <property type="term" value="F:monoatomic cation efflux transmembrane transporter activity"/>
    <property type="evidence" value="ECO:0007669"/>
    <property type="project" value="TreeGrafter"/>
</dbReference>
<dbReference type="InterPro" id="IPR052951">
    <property type="entry name" value="Tellurite_res_ion_channel"/>
</dbReference>
<dbReference type="Gene3D" id="1.50.10.150">
    <property type="entry name" value="Voltage-dependent anion channel"/>
    <property type="match status" value="1"/>
</dbReference>
<evidence type="ECO:0000256" key="3">
    <source>
        <dbReference type="ARBA" id="ARBA00022989"/>
    </source>
</evidence>
<dbReference type="AlphaFoldDB" id="H3KFM8"/>
<protein>
    <submittedName>
        <fullName evidence="6">C4-dicarboxylate transporter/malic acid transport protein</fullName>
    </submittedName>
</protein>
<feature type="transmembrane region" description="Helical" evidence="5">
    <location>
        <begin position="39"/>
        <end position="61"/>
    </location>
</feature>
<feature type="transmembrane region" description="Helical" evidence="5">
    <location>
        <begin position="252"/>
        <end position="269"/>
    </location>
</feature>
<dbReference type="PATRIC" id="fig|762967.3.peg.1217"/>
<comment type="subcellular location">
    <subcellularLocation>
        <location evidence="1">Membrane</location>
        <topology evidence="1">Multi-pass membrane protein</topology>
    </subcellularLocation>
</comment>
<dbReference type="Pfam" id="PF03595">
    <property type="entry name" value="SLAC1"/>
    <property type="match status" value="1"/>
</dbReference>
<keyword evidence="3 5" id="KW-1133">Transmembrane helix</keyword>
<feature type="transmembrane region" description="Helical" evidence="5">
    <location>
        <begin position="195"/>
        <end position="213"/>
    </location>
</feature>
<dbReference type="HOGENOM" id="CLU_075737_1_0_4"/>
<dbReference type="PANTHER" id="PTHR37955:SF1">
    <property type="entry name" value="DEP DOMAIN-CONTAINING PROTEIN"/>
    <property type="match status" value="1"/>
</dbReference>
<dbReference type="STRING" id="762967.HMPREF9440_01547"/>
<dbReference type="OrthoDB" id="309023at2"/>
<comment type="caution">
    <text evidence="6">The sequence shown here is derived from an EMBL/GenBank/DDBJ whole genome shotgun (WGS) entry which is preliminary data.</text>
</comment>
<keyword evidence="2 5" id="KW-0812">Transmembrane</keyword>
<evidence type="ECO:0000256" key="5">
    <source>
        <dbReference type="SAM" id="Phobius"/>
    </source>
</evidence>
<proteinExistence type="predicted"/>
<accession>H3KFM8</accession>
<keyword evidence="4 5" id="KW-0472">Membrane</keyword>
<dbReference type="CDD" id="cd09325">
    <property type="entry name" value="TDT_C4-dicarb_trans"/>
    <property type="match status" value="1"/>
</dbReference>